<dbReference type="EMBL" id="GG704911">
    <property type="protein sequence ID" value="EAS35224.3"/>
    <property type="molecule type" value="Genomic_DNA"/>
</dbReference>
<dbReference type="KEGG" id="cim:CIMG_00578"/>
<dbReference type="InParanoid" id="J3KHA9"/>
<dbReference type="RefSeq" id="XP_001246807.1">
    <property type="nucleotide sequence ID" value="XM_001246806.1"/>
</dbReference>
<proteinExistence type="predicted"/>
<evidence type="ECO:0000313" key="3">
    <source>
        <dbReference type="Proteomes" id="UP000001261"/>
    </source>
</evidence>
<dbReference type="AlphaFoldDB" id="J3KHA9"/>
<feature type="region of interest" description="Disordered" evidence="1">
    <location>
        <begin position="1"/>
        <end position="69"/>
    </location>
</feature>
<protein>
    <submittedName>
        <fullName evidence="2">Uncharacterized protein</fullName>
    </submittedName>
</protein>
<accession>J3KHA9</accession>
<reference evidence="3" key="2">
    <citation type="journal article" date="2010" name="Genome Res.">
        <title>Population genomic sequencing of Coccidioides fungi reveals recent hybridization and transposon control.</title>
        <authorList>
            <person name="Neafsey D.E."/>
            <person name="Barker B.M."/>
            <person name="Sharpton T.J."/>
            <person name="Stajich J.E."/>
            <person name="Park D.J."/>
            <person name="Whiston E."/>
            <person name="Hung C.-Y."/>
            <person name="McMahan C."/>
            <person name="White J."/>
            <person name="Sykes S."/>
            <person name="Heiman D."/>
            <person name="Young S."/>
            <person name="Zeng Q."/>
            <person name="Abouelleil A."/>
            <person name="Aftuck L."/>
            <person name="Bessette D."/>
            <person name="Brown A."/>
            <person name="FitzGerald M."/>
            <person name="Lui A."/>
            <person name="Macdonald J.P."/>
            <person name="Priest M."/>
            <person name="Orbach M.J."/>
            <person name="Galgiani J.N."/>
            <person name="Kirkland T.N."/>
            <person name="Cole G.T."/>
            <person name="Birren B.W."/>
            <person name="Henn M.R."/>
            <person name="Taylor J.W."/>
            <person name="Rounsley S.D."/>
        </authorList>
    </citation>
    <scope>GENOME REANNOTATION</scope>
    <source>
        <strain evidence="3">RS</strain>
    </source>
</reference>
<name>J3KHA9_COCIM</name>
<dbReference type="VEuPathDB" id="FungiDB:CIMG_00578"/>
<sequence>MTPSNRFQKGRVEWWPRAGGGQPANSVARPRGLARGQAASAGKRSTEKGGKGGSTRRQWVSSTEAPETSRSLLESFWKGLGCWPARDRSLGFWGGGRARRSQEEGGCMICRLRSNPPSLQCFSPDIKPIMRSASGSRSQLVA</sequence>
<gene>
    <name evidence="2" type="ORF">CIMG_00578</name>
</gene>
<feature type="compositionally biased region" description="Polar residues" evidence="1">
    <location>
        <begin position="55"/>
        <end position="69"/>
    </location>
</feature>
<keyword evidence="3" id="KW-1185">Reference proteome</keyword>
<evidence type="ECO:0000256" key="1">
    <source>
        <dbReference type="SAM" id="MobiDB-lite"/>
    </source>
</evidence>
<dbReference type="Proteomes" id="UP000001261">
    <property type="component" value="Unassembled WGS sequence"/>
</dbReference>
<evidence type="ECO:0000313" key="2">
    <source>
        <dbReference type="EMBL" id="EAS35224.3"/>
    </source>
</evidence>
<dbReference type="GeneID" id="4568008"/>
<organism evidence="2 3">
    <name type="scientific">Coccidioides immitis (strain RS)</name>
    <name type="common">Valley fever fungus</name>
    <dbReference type="NCBI Taxonomy" id="246410"/>
    <lineage>
        <taxon>Eukaryota</taxon>
        <taxon>Fungi</taxon>
        <taxon>Dikarya</taxon>
        <taxon>Ascomycota</taxon>
        <taxon>Pezizomycotina</taxon>
        <taxon>Eurotiomycetes</taxon>
        <taxon>Eurotiomycetidae</taxon>
        <taxon>Onygenales</taxon>
        <taxon>Onygenaceae</taxon>
        <taxon>Coccidioides</taxon>
    </lineage>
</organism>
<reference evidence="3" key="1">
    <citation type="journal article" date="2009" name="Genome Res.">
        <title>Comparative genomic analyses of the human fungal pathogens Coccidioides and their relatives.</title>
        <authorList>
            <person name="Sharpton T.J."/>
            <person name="Stajich J.E."/>
            <person name="Rounsley S.D."/>
            <person name="Gardner M.J."/>
            <person name="Wortman J.R."/>
            <person name="Jordar V.S."/>
            <person name="Maiti R."/>
            <person name="Kodira C.D."/>
            <person name="Neafsey D.E."/>
            <person name="Zeng Q."/>
            <person name="Hung C.-Y."/>
            <person name="McMahan C."/>
            <person name="Muszewska A."/>
            <person name="Grynberg M."/>
            <person name="Mandel M.A."/>
            <person name="Kellner E.M."/>
            <person name="Barker B.M."/>
            <person name="Galgiani J.N."/>
            <person name="Orbach M.J."/>
            <person name="Kirkland T.N."/>
            <person name="Cole G.T."/>
            <person name="Henn M.R."/>
            <person name="Birren B.W."/>
            <person name="Taylor J.W."/>
        </authorList>
    </citation>
    <scope>NUCLEOTIDE SEQUENCE [LARGE SCALE GENOMIC DNA]</scope>
    <source>
        <strain evidence="3">RS</strain>
    </source>
</reference>